<dbReference type="OrthoDB" id="1256785at2"/>
<keyword evidence="3" id="KW-1185">Reference proteome</keyword>
<gene>
    <name evidence="2" type="ORF">DQ392_22290</name>
</gene>
<dbReference type="SUPFAM" id="SSF54427">
    <property type="entry name" value="NTF2-like"/>
    <property type="match status" value="1"/>
</dbReference>
<sequence length="134" mass="15179">MRPFDSADPHGFLAAFFTAFHHDLTHGDEDAGTVVDRYHTPDVVQFADGHRMDRDKLIAHTRPTRKHKPSLGVEVHDALADGDRIAARYTLHVRDRGRDLDVEVSFFGRFAPEGRLRSAHMLTRALPRKQEDAA</sequence>
<evidence type="ECO:0000313" key="3">
    <source>
        <dbReference type="Proteomes" id="UP000253507"/>
    </source>
</evidence>
<evidence type="ECO:0000259" key="1">
    <source>
        <dbReference type="Pfam" id="PF12680"/>
    </source>
</evidence>
<comment type="caution">
    <text evidence="2">The sequence shown here is derived from an EMBL/GenBank/DDBJ whole genome shotgun (WGS) entry which is preliminary data.</text>
</comment>
<dbReference type="Pfam" id="PF12680">
    <property type="entry name" value="SnoaL_2"/>
    <property type="match status" value="1"/>
</dbReference>
<accession>A0A367ECM4</accession>
<feature type="domain" description="SnoaL-like" evidence="1">
    <location>
        <begin position="26"/>
        <end position="116"/>
    </location>
</feature>
<protein>
    <submittedName>
        <fullName evidence="2">Nuclear transport factor 2 family protein</fullName>
    </submittedName>
</protein>
<dbReference type="Proteomes" id="UP000253507">
    <property type="component" value="Unassembled WGS sequence"/>
</dbReference>
<name>A0A367ECM4_9ACTN</name>
<dbReference type="EMBL" id="QOIM01000040">
    <property type="protein sequence ID" value="RCG15804.1"/>
    <property type="molecule type" value="Genomic_DNA"/>
</dbReference>
<evidence type="ECO:0000313" key="2">
    <source>
        <dbReference type="EMBL" id="RCG15804.1"/>
    </source>
</evidence>
<proteinExistence type="predicted"/>
<dbReference type="Gene3D" id="3.10.450.50">
    <property type="match status" value="1"/>
</dbReference>
<organism evidence="2 3">
    <name type="scientific">Streptomyces reniochalinae</name>
    <dbReference type="NCBI Taxonomy" id="2250578"/>
    <lineage>
        <taxon>Bacteria</taxon>
        <taxon>Bacillati</taxon>
        <taxon>Actinomycetota</taxon>
        <taxon>Actinomycetes</taxon>
        <taxon>Kitasatosporales</taxon>
        <taxon>Streptomycetaceae</taxon>
        <taxon>Streptomyces</taxon>
    </lineage>
</organism>
<dbReference type="InterPro" id="IPR037401">
    <property type="entry name" value="SnoaL-like"/>
</dbReference>
<dbReference type="AlphaFoldDB" id="A0A367ECM4"/>
<reference evidence="2 3" key="1">
    <citation type="submission" date="2018-06" db="EMBL/GenBank/DDBJ databases">
        <title>Streptomyces reniochalinae sp. nov. and Streptomyces diacarnus sp. nov. from marine sponges.</title>
        <authorList>
            <person name="Li L."/>
        </authorList>
    </citation>
    <scope>NUCLEOTIDE SEQUENCE [LARGE SCALE GENOMIC DNA]</scope>
    <source>
        <strain evidence="2 3">LHW50302</strain>
    </source>
</reference>
<dbReference type="InterPro" id="IPR032710">
    <property type="entry name" value="NTF2-like_dom_sf"/>
</dbReference>
<dbReference type="RefSeq" id="WP_114017471.1">
    <property type="nucleotide sequence ID" value="NZ_QOIM01000040.1"/>
</dbReference>